<name>A0ABU0GCM0_9HYPH</name>
<organism evidence="1 2">
    <name type="scientific">Peteryoungia aggregata LMG 23059</name>
    <dbReference type="NCBI Taxonomy" id="1368425"/>
    <lineage>
        <taxon>Bacteria</taxon>
        <taxon>Pseudomonadati</taxon>
        <taxon>Pseudomonadota</taxon>
        <taxon>Alphaproteobacteria</taxon>
        <taxon>Hyphomicrobiales</taxon>
        <taxon>Rhizobiaceae</taxon>
        <taxon>Peteryoungia</taxon>
    </lineage>
</organism>
<evidence type="ECO:0000313" key="2">
    <source>
        <dbReference type="Proteomes" id="UP001238496"/>
    </source>
</evidence>
<dbReference type="InterPro" id="IPR020518">
    <property type="entry name" value="Tscrpt_reg_PrtN"/>
</dbReference>
<sequence>MNTAFLLMAQYDGKAIIPIEDVCLDYFKHLTPQKFIRKVDAGEIAIPLVRIEQSQKSAKGIHLTDLANYLDQRRDEAVKEFEKLHRIGRRG</sequence>
<dbReference type="Pfam" id="PF11112">
    <property type="entry name" value="PyocinActivator"/>
    <property type="match status" value="1"/>
</dbReference>
<evidence type="ECO:0008006" key="3">
    <source>
        <dbReference type="Google" id="ProtNLM"/>
    </source>
</evidence>
<dbReference type="Proteomes" id="UP001238496">
    <property type="component" value="Unassembled WGS sequence"/>
</dbReference>
<evidence type="ECO:0000313" key="1">
    <source>
        <dbReference type="EMBL" id="MDQ0422380.1"/>
    </source>
</evidence>
<accession>A0ABU0GCM0</accession>
<dbReference type="EMBL" id="JAUSUW010000010">
    <property type="protein sequence ID" value="MDQ0422380.1"/>
    <property type="molecule type" value="Genomic_DNA"/>
</dbReference>
<protein>
    <recommendedName>
        <fullName evidence="3">Pyocin activator protein PrtN</fullName>
    </recommendedName>
</protein>
<gene>
    <name evidence="1" type="ORF">J2045_003428</name>
</gene>
<keyword evidence="2" id="KW-1185">Reference proteome</keyword>
<reference evidence="1 2" key="1">
    <citation type="submission" date="2023-07" db="EMBL/GenBank/DDBJ databases">
        <title>Genomic Encyclopedia of Type Strains, Phase IV (KMG-IV): sequencing the most valuable type-strain genomes for metagenomic binning, comparative biology and taxonomic classification.</title>
        <authorList>
            <person name="Goeker M."/>
        </authorList>
    </citation>
    <scope>NUCLEOTIDE SEQUENCE [LARGE SCALE GENOMIC DNA]</scope>
    <source>
        <strain evidence="1 2">DSM 1111</strain>
    </source>
</reference>
<proteinExistence type="predicted"/>
<dbReference type="RefSeq" id="WP_307374872.1">
    <property type="nucleotide sequence ID" value="NZ_JAUSUW010000010.1"/>
</dbReference>
<comment type="caution">
    <text evidence="1">The sequence shown here is derived from an EMBL/GenBank/DDBJ whole genome shotgun (WGS) entry which is preliminary data.</text>
</comment>